<feature type="region of interest" description="Disordered" evidence="1">
    <location>
        <begin position="208"/>
        <end position="227"/>
    </location>
</feature>
<sequence>MNPPRKGGFPARATAGRELLQALARRNQPTLHPEKKDGALCEVPQEQQDKWWSDFVVVHVSTTNSKNRKSERDGDSIHQHISGSKSYAKVKYEMCDTFVDKRAQRIIEEVEYIFVSEHPNTDETDSQGSNSEASITPLMRDKVVKPHKGRLFGLGKSQMENYDHIAPPAVVLTRQAQLEKEVINLTRMVKLMSHQLNSLCEARGVTASDATINPSPSSPPTPNEQRI</sequence>
<proteinExistence type="predicted"/>
<keyword evidence="3" id="KW-1185">Reference proteome</keyword>
<reference evidence="2 3" key="1">
    <citation type="submission" date="2021-03" db="EMBL/GenBank/DDBJ databases">
        <authorList>
            <person name="King G.J."/>
            <person name="Bancroft I."/>
            <person name="Baten A."/>
            <person name="Bloomfield J."/>
            <person name="Borpatragohain P."/>
            <person name="He Z."/>
            <person name="Irish N."/>
            <person name="Irwin J."/>
            <person name="Liu K."/>
            <person name="Mauleon R.P."/>
            <person name="Moore J."/>
            <person name="Morris R."/>
            <person name="Ostergaard L."/>
            <person name="Wang B."/>
            <person name="Wells R."/>
        </authorList>
    </citation>
    <scope>NUCLEOTIDE SEQUENCE [LARGE SCALE GENOMIC DNA]</scope>
    <source>
        <strain evidence="2">R-o-18</strain>
        <tissue evidence="2">Leaf</tissue>
    </source>
</reference>
<name>A0ABQ7MMC1_BRACM</name>
<evidence type="ECO:0000313" key="2">
    <source>
        <dbReference type="EMBL" id="KAG5399886.1"/>
    </source>
</evidence>
<accession>A0ABQ7MMC1</accession>
<dbReference type="EMBL" id="JADBGQ010000004">
    <property type="protein sequence ID" value="KAG5399886.1"/>
    <property type="molecule type" value="Genomic_DNA"/>
</dbReference>
<feature type="compositionally biased region" description="Pro residues" evidence="1">
    <location>
        <begin position="216"/>
        <end position="227"/>
    </location>
</feature>
<comment type="caution">
    <text evidence="2">The sequence shown here is derived from an EMBL/GenBank/DDBJ whole genome shotgun (WGS) entry which is preliminary data.</text>
</comment>
<organism evidence="2 3">
    <name type="scientific">Brassica rapa subsp. trilocularis</name>
    <dbReference type="NCBI Taxonomy" id="1813537"/>
    <lineage>
        <taxon>Eukaryota</taxon>
        <taxon>Viridiplantae</taxon>
        <taxon>Streptophyta</taxon>
        <taxon>Embryophyta</taxon>
        <taxon>Tracheophyta</taxon>
        <taxon>Spermatophyta</taxon>
        <taxon>Magnoliopsida</taxon>
        <taxon>eudicotyledons</taxon>
        <taxon>Gunneridae</taxon>
        <taxon>Pentapetalae</taxon>
        <taxon>rosids</taxon>
        <taxon>malvids</taxon>
        <taxon>Brassicales</taxon>
        <taxon>Brassicaceae</taxon>
        <taxon>Brassiceae</taxon>
        <taxon>Brassica</taxon>
    </lineage>
</organism>
<evidence type="ECO:0000256" key="1">
    <source>
        <dbReference type="SAM" id="MobiDB-lite"/>
    </source>
</evidence>
<protein>
    <submittedName>
        <fullName evidence="2">Uncharacterized protein</fullName>
    </submittedName>
</protein>
<evidence type="ECO:0000313" key="3">
    <source>
        <dbReference type="Proteomes" id="UP000823674"/>
    </source>
</evidence>
<dbReference type="Proteomes" id="UP000823674">
    <property type="component" value="Chromosome A04"/>
</dbReference>
<gene>
    <name evidence="2" type="primary">A04p005440.1_BraROA</name>
    <name evidence="2" type="ORF">IGI04_014493</name>
</gene>